<dbReference type="InterPro" id="IPR018972">
    <property type="entry name" value="Sas10_C_dom"/>
</dbReference>
<dbReference type="Pfam" id="PF09368">
    <property type="entry name" value="Sas10"/>
    <property type="match status" value="1"/>
</dbReference>
<feature type="compositionally biased region" description="Low complexity" evidence="4">
    <location>
        <begin position="126"/>
        <end position="136"/>
    </location>
</feature>
<feature type="region of interest" description="Disordered" evidence="4">
    <location>
        <begin position="575"/>
        <end position="601"/>
    </location>
</feature>
<keyword evidence="3" id="KW-0539">Nucleus</keyword>
<evidence type="ECO:0000256" key="4">
    <source>
        <dbReference type="SAM" id="MobiDB-lite"/>
    </source>
</evidence>
<evidence type="ECO:0000256" key="1">
    <source>
        <dbReference type="ARBA" id="ARBA00004123"/>
    </source>
</evidence>
<dbReference type="STRING" id="403673.A0A177WNP6"/>
<evidence type="ECO:0000313" key="6">
    <source>
        <dbReference type="EMBL" id="OAJ41482.1"/>
    </source>
</evidence>
<dbReference type="VEuPathDB" id="FungiDB:BDEG_25067"/>
<dbReference type="GO" id="GO:0000462">
    <property type="term" value="P:maturation of SSU-rRNA from tricistronic rRNA transcript (SSU-rRNA, 5.8S rRNA, LSU-rRNA)"/>
    <property type="evidence" value="ECO:0007669"/>
    <property type="project" value="TreeGrafter"/>
</dbReference>
<dbReference type="PANTHER" id="PTHR13237">
    <property type="entry name" value="SOMETHING ABOUT SILENCING PROTEIN 10-RELATED"/>
    <property type="match status" value="1"/>
</dbReference>
<dbReference type="Proteomes" id="UP000077115">
    <property type="component" value="Unassembled WGS sequence"/>
</dbReference>
<dbReference type="eggNOG" id="KOG3118">
    <property type="taxonomic scope" value="Eukaryota"/>
</dbReference>
<feature type="compositionally biased region" description="Acidic residues" evidence="4">
    <location>
        <begin position="140"/>
        <end position="151"/>
    </location>
</feature>
<proteinExistence type="inferred from homology"/>
<dbReference type="AlphaFoldDB" id="A0A177WNP6"/>
<evidence type="ECO:0000256" key="3">
    <source>
        <dbReference type="ARBA" id="ARBA00023242"/>
    </source>
</evidence>
<evidence type="ECO:0000313" key="7">
    <source>
        <dbReference type="Proteomes" id="UP000077115"/>
    </source>
</evidence>
<feature type="compositionally biased region" description="Basic and acidic residues" evidence="4">
    <location>
        <begin position="451"/>
        <end position="463"/>
    </location>
</feature>
<feature type="compositionally biased region" description="Low complexity" evidence="4">
    <location>
        <begin position="320"/>
        <end position="333"/>
    </location>
</feature>
<feature type="region of interest" description="Disordered" evidence="4">
    <location>
        <begin position="102"/>
        <end position="154"/>
    </location>
</feature>
<feature type="region of interest" description="Disordered" evidence="4">
    <location>
        <begin position="316"/>
        <end position="361"/>
    </location>
</feature>
<feature type="domain" description="Sas10 C-terminal" evidence="5">
    <location>
        <begin position="559"/>
        <end position="633"/>
    </location>
</feature>
<name>A0A177WNP6_BATDL</name>
<feature type="compositionally biased region" description="Acidic residues" evidence="4">
    <location>
        <begin position="504"/>
        <end position="516"/>
    </location>
</feature>
<accession>A0A177WNP6</accession>
<comment type="similarity">
    <text evidence="2">Belongs to the SAS10 family.</text>
</comment>
<feature type="region of interest" description="Disordered" evidence="4">
    <location>
        <begin position="439"/>
        <end position="517"/>
    </location>
</feature>
<reference evidence="6 7" key="1">
    <citation type="submission" date="2006-10" db="EMBL/GenBank/DDBJ databases">
        <title>The Genome Sequence of Batrachochytrium dendrobatidis JEL423.</title>
        <authorList>
            <consortium name="The Broad Institute Genome Sequencing Platform"/>
            <person name="Birren B."/>
            <person name="Lander E."/>
            <person name="Galagan J."/>
            <person name="Cuomo C."/>
            <person name="Devon K."/>
            <person name="Jaffe D."/>
            <person name="Butler J."/>
            <person name="Alvarez P."/>
            <person name="Gnerre S."/>
            <person name="Grabherr M."/>
            <person name="Kleber M."/>
            <person name="Mauceli E."/>
            <person name="Brockman W."/>
            <person name="Young S."/>
            <person name="LaButti K."/>
            <person name="Sykes S."/>
            <person name="DeCaprio D."/>
            <person name="Crawford M."/>
            <person name="Koehrsen M."/>
            <person name="Engels R."/>
            <person name="Montgomery P."/>
            <person name="Pearson M."/>
            <person name="Howarth C."/>
            <person name="Larson L."/>
            <person name="White J."/>
            <person name="O'Leary S."/>
            <person name="Kodira C."/>
            <person name="Zeng Q."/>
            <person name="Yandava C."/>
            <person name="Alvarado L."/>
            <person name="Longcore J."/>
            <person name="James T."/>
        </authorList>
    </citation>
    <scope>NUCLEOTIDE SEQUENCE [LARGE SCALE GENOMIC DNA]</scope>
    <source>
        <strain evidence="6 7">JEL423</strain>
    </source>
</reference>
<protein>
    <recommendedName>
        <fullName evidence="5">Sas10 C-terminal domain-containing protein</fullName>
    </recommendedName>
</protein>
<organism evidence="6 7">
    <name type="scientific">Batrachochytrium dendrobatidis (strain JEL423)</name>
    <dbReference type="NCBI Taxonomy" id="403673"/>
    <lineage>
        <taxon>Eukaryota</taxon>
        <taxon>Fungi</taxon>
        <taxon>Fungi incertae sedis</taxon>
        <taxon>Chytridiomycota</taxon>
        <taxon>Chytridiomycota incertae sedis</taxon>
        <taxon>Chytridiomycetes</taxon>
        <taxon>Rhizophydiales</taxon>
        <taxon>Rhizophydiales incertae sedis</taxon>
        <taxon>Batrachochytrium</taxon>
    </lineage>
</organism>
<dbReference type="PANTHER" id="PTHR13237:SF8">
    <property type="entry name" value="SOMETHING ABOUT SILENCING PROTEIN 10"/>
    <property type="match status" value="1"/>
</dbReference>
<reference evidence="6 7" key="2">
    <citation type="submission" date="2016-05" db="EMBL/GenBank/DDBJ databases">
        <title>Lineage-specific infection strategies underlie the spectrum of fungal disease in amphibians.</title>
        <authorList>
            <person name="Cuomo C.A."/>
            <person name="Farrer R.A."/>
            <person name="James T."/>
            <person name="Longcore J."/>
            <person name="Birren B."/>
        </authorList>
    </citation>
    <scope>NUCLEOTIDE SEQUENCE [LARGE SCALE GENOMIC DNA]</scope>
    <source>
        <strain evidence="6 7">JEL423</strain>
    </source>
</reference>
<comment type="subcellular location">
    <subcellularLocation>
        <location evidence="1">Nucleus</location>
    </subcellularLocation>
</comment>
<feature type="compositionally biased region" description="Basic residues" evidence="4">
    <location>
        <begin position="575"/>
        <end position="591"/>
    </location>
</feature>
<evidence type="ECO:0000259" key="5">
    <source>
        <dbReference type="Pfam" id="PF09368"/>
    </source>
</evidence>
<feature type="compositionally biased region" description="Polar residues" evidence="4">
    <location>
        <begin position="14"/>
        <end position="25"/>
    </location>
</feature>
<dbReference type="OrthoDB" id="1924577at2759"/>
<dbReference type="GO" id="GO:0032040">
    <property type="term" value="C:small-subunit processome"/>
    <property type="evidence" value="ECO:0007669"/>
    <property type="project" value="TreeGrafter"/>
</dbReference>
<feature type="compositionally biased region" description="Basic residues" evidence="4">
    <location>
        <begin position="1"/>
        <end position="11"/>
    </location>
</feature>
<gene>
    <name evidence="6" type="ORF">BDEG_25067</name>
</gene>
<feature type="region of interest" description="Disordered" evidence="4">
    <location>
        <begin position="1"/>
        <end position="25"/>
    </location>
</feature>
<evidence type="ECO:0000256" key="2">
    <source>
        <dbReference type="ARBA" id="ARBA00010979"/>
    </source>
</evidence>
<feature type="compositionally biased region" description="Acidic residues" evidence="4">
    <location>
        <begin position="334"/>
        <end position="347"/>
    </location>
</feature>
<dbReference type="EMBL" id="DS022306">
    <property type="protein sequence ID" value="OAJ41482.1"/>
    <property type="molecule type" value="Genomic_DNA"/>
</dbReference>
<sequence>MARKGRGKRGKTGSALNGSDIPSYTETSIADIETLENNSEDEFYKQRETVDISVYSNRIQQDSDSEQEVLALEGVESDISMDSEIDEDEKLLDRLKSFNGRSALHSISGGNSDDDDTPTTKKSIDAASGSWGSSRRAYYDGDDVSEEEDAKEEEREALRLQREQMKTLAKDDFLDSFENLIKRKRLQQGGEDTHLENKAIDVTQSYLDDTHTEQIKLDVSRMSEGEKMKLARNSNPEVVALLKEFKTTLNELESGSAMSDATGSNSVTQLARYLYLTNIAFYLALAANSKTMDYKSHPVTEQLALLQDIVAATVPGLNGSTSNESDTESSNADVEVEQDESVEGQNEEQEKPNYKKPHTSLKERLVPNTEDQDFEIPVESYSQIVVPKIKTKRKRHLDDSIDTHEDFGEGVEIGEVDLADKMSRKKSLKFIVNRIEQSVSSLQEPNRKKKLGGDDDIPMRDIKASQQAAQDRALRLSQKDSAPFESHFGLDSDDSDVCDRPDADDQEKESEDDTQIDLEGKQLYEEMAAQQKDYRDKRNALFEVSHAEMDGDVDTLADGSKRGATWKILSNKGLTPHRKKENRNPRVKKRMKYEQAKKKLSSVRRVAVDKSKLGHYAGEATGININRSSSIRLN</sequence>